<dbReference type="Proteomes" id="UP000199034">
    <property type="component" value="Unassembled WGS sequence"/>
</dbReference>
<comment type="similarity">
    <text evidence="2">Belongs to the EccD/Snm4 family.</text>
</comment>
<keyword evidence="5" id="KW-1133">Transmembrane helix</keyword>
<name>A0A1G6Q6D4_9ACTN</name>
<evidence type="ECO:0000256" key="4">
    <source>
        <dbReference type="ARBA" id="ARBA00022692"/>
    </source>
</evidence>
<accession>A0A1G6Q6D4</accession>
<sequence>MTQAPAVGASGLVRVTVASGTRRVDLVLPGSVPVAELLPELARSVGLLDALTVYGGYRLVTAEGRVLALDSGLVIQGIEDGGLLSVSAGVDDEPPRVYDDVVEAMTDVVERDLEPWRPEAGRRTALWAAALLMALGAIALLIQRGSLLAAVSAVVVSVVLVGGAVVLSRVQHEREAAVAVAWMGTAYAAVSGLMLLTDEPFFGLPLACAGAGALLAGLLALVGIGDGRTLVIPPVVVGAVVLATGLLMRVADVDAEVVLTTALVLVVLAGSVFPWLALGVTGTTVEQLYTDADITADPAEVDPQRVRADARVAHEILVAISGTVGLLLVMIAPLAVRLGVTGTVLAIVACCLVMLRTRQYRTGAEVLVGLVSGVVGLAVVAVSVLAWWPDWRPTAAVALAASGAVLLAVTLLPSPPSVRRGRLGDVVETIGLLALLPLLVVSTGVLSSIGG</sequence>
<dbReference type="Pfam" id="PF19053">
    <property type="entry name" value="EccD"/>
    <property type="match status" value="1"/>
</dbReference>
<evidence type="ECO:0000256" key="2">
    <source>
        <dbReference type="ARBA" id="ARBA00006162"/>
    </source>
</evidence>
<evidence type="ECO:0000259" key="7">
    <source>
        <dbReference type="Pfam" id="PF19053"/>
    </source>
</evidence>
<dbReference type="InterPro" id="IPR044049">
    <property type="entry name" value="EccD_transm"/>
</dbReference>
<dbReference type="Pfam" id="PF08817">
    <property type="entry name" value="YukD"/>
    <property type="match status" value="1"/>
</dbReference>
<dbReference type="InterPro" id="IPR006707">
    <property type="entry name" value="T7SS_EccD"/>
</dbReference>
<dbReference type="AlphaFoldDB" id="A0A1G6Q6D4"/>
<evidence type="ECO:0000313" key="9">
    <source>
        <dbReference type="Proteomes" id="UP000199034"/>
    </source>
</evidence>
<keyword evidence="3" id="KW-1003">Cell membrane</keyword>
<reference evidence="8 9" key="1">
    <citation type="submission" date="2016-10" db="EMBL/GenBank/DDBJ databases">
        <authorList>
            <person name="de Groot N.N."/>
        </authorList>
    </citation>
    <scope>NUCLEOTIDE SEQUENCE [LARGE SCALE GENOMIC DNA]</scope>
    <source>
        <strain evidence="8 9">CGMCC 4.6858</strain>
    </source>
</reference>
<protein>
    <submittedName>
        <fullName evidence="8">Type VII secretion integral membrane protein EccD</fullName>
    </submittedName>
</protein>
<comment type="subcellular location">
    <subcellularLocation>
        <location evidence="1">Cell membrane</location>
        <topology evidence="1">Multi-pass membrane protein</topology>
    </subcellularLocation>
</comment>
<dbReference type="InterPro" id="IPR024962">
    <property type="entry name" value="YukD-like"/>
</dbReference>
<evidence type="ECO:0000256" key="6">
    <source>
        <dbReference type="ARBA" id="ARBA00023136"/>
    </source>
</evidence>
<gene>
    <name evidence="8" type="ORF">SAMN05421872_104261</name>
</gene>
<keyword evidence="4" id="KW-0812">Transmembrane</keyword>
<dbReference type="Gene3D" id="3.10.20.90">
    <property type="entry name" value="Phosphatidylinositol 3-kinase Catalytic Subunit, Chain A, domain 1"/>
    <property type="match status" value="1"/>
</dbReference>
<keyword evidence="6" id="KW-0472">Membrane</keyword>
<dbReference type="RefSeq" id="WP_090854209.1">
    <property type="nucleotide sequence ID" value="NZ_FMZM01000004.1"/>
</dbReference>
<dbReference type="GO" id="GO:0005886">
    <property type="term" value="C:plasma membrane"/>
    <property type="evidence" value="ECO:0007669"/>
    <property type="project" value="UniProtKB-SubCell"/>
</dbReference>
<evidence type="ECO:0000256" key="3">
    <source>
        <dbReference type="ARBA" id="ARBA00022475"/>
    </source>
</evidence>
<dbReference type="OrthoDB" id="4824971at2"/>
<evidence type="ECO:0000256" key="5">
    <source>
        <dbReference type="ARBA" id="ARBA00022989"/>
    </source>
</evidence>
<organism evidence="8 9">
    <name type="scientific">Nocardioides lianchengensis</name>
    <dbReference type="NCBI Taxonomy" id="1045774"/>
    <lineage>
        <taxon>Bacteria</taxon>
        <taxon>Bacillati</taxon>
        <taxon>Actinomycetota</taxon>
        <taxon>Actinomycetes</taxon>
        <taxon>Propionibacteriales</taxon>
        <taxon>Nocardioidaceae</taxon>
        <taxon>Nocardioides</taxon>
    </lineage>
</organism>
<evidence type="ECO:0000256" key="1">
    <source>
        <dbReference type="ARBA" id="ARBA00004651"/>
    </source>
</evidence>
<evidence type="ECO:0000313" key="8">
    <source>
        <dbReference type="EMBL" id="SDC87207.1"/>
    </source>
</evidence>
<feature type="domain" description="EccD-like transmembrane" evidence="7">
    <location>
        <begin position="122"/>
        <end position="448"/>
    </location>
</feature>
<keyword evidence="9" id="KW-1185">Reference proteome</keyword>
<dbReference type="EMBL" id="FMZM01000004">
    <property type="protein sequence ID" value="SDC87207.1"/>
    <property type="molecule type" value="Genomic_DNA"/>
</dbReference>
<proteinExistence type="inferred from homology"/>
<dbReference type="STRING" id="1045774.SAMN05421872_104261"/>
<dbReference type="NCBIfam" id="TIGR03920">
    <property type="entry name" value="T7SS_EccD"/>
    <property type="match status" value="1"/>
</dbReference>